<dbReference type="Gene3D" id="3.90.550.10">
    <property type="entry name" value="Spore Coat Polysaccharide Biosynthesis Protein SpsA, Chain A"/>
    <property type="match status" value="1"/>
</dbReference>
<sequence length="397" mass="45189">MKPLLSIAIATKNRVPYCIKTIETILGFKNYNFELVIQDNTDTFELGEYIKNNISDSRLKYNYTPPPFSSIANFNAVLDLCSGEYVCLLGDDDGIIESIFDVVQWADNEKIDSVCPRLFVNYIWPNDSTNGRLVIPNSSEEIWYNHPENNLQDLIDDGILLYTKFNLPKLYHGIIKKSCLDQIKDHTGYYLGGLSPDIYASIALSAVVKKNVIIDFPVTIAGACPKSTTVDNIQGKHSGDLKNAPHLRDKPDYIWDEFVPEYYSVQTIWADSALHSLKESNIKVDLKRLNRLKILAGAINDNKSFKKYFTKKTLENLNMEKANLGFGLKLNYYRLLLLLSNNLKRVKNIIPSGKMVKAKRIYNVIDIFECSRICNEIYGSHDVKSILSNFKGNSRKI</sequence>
<dbReference type="OrthoDB" id="396512at2"/>
<dbReference type="EMBL" id="AKJY01000012">
    <property type="protein sequence ID" value="EJL74922.1"/>
    <property type="molecule type" value="Genomic_DNA"/>
</dbReference>
<keyword evidence="2" id="KW-0808">Transferase</keyword>
<protein>
    <submittedName>
        <fullName evidence="2">Glycosyl transferase</fullName>
    </submittedName>
</protein>
<evidence type="ECO:0000259" key="1">
    <source>
        <dbReference type="Pfam" id="PF00535"/>
    </source>
</evidence>
<dbReference type="AlphaFoldDB" id="J2T9W4"/>
<evidence type="ECO:0000313" key="2">
    <source>
        <dbReference type="EMBL" id="EJL74922.1"/>
    </source>
</evidence>
<dbReference type="Proteomes" id="UP000007509">
    <property type="component" value="Unassembled WGS sequence"/>
</dbReference>
<gene>
    <name evidence="2" type="ORF">PMI13_00802</name>
</gene>
<organism evidence="2 3">
    <name type="scientific">Chryseobacterium populi</name>
    <dbReference type="NCBI Taxonomy" id="1144316"/>
    <lineage>
        <taxon>Bacteria</taxon>
        <taxon>Pseudomonadati</taxon>
        <taxon>Bacteroidota</taxon>
        <taxon>Flavobacteriia</taxon>
        <taxon>Flavobacteriales</taxon>
        <taxon>Weeksellaceae</taxon>
        <taxon>Chryseobacterium group</taxon>
        <taxon>Chryseobacterium</taxon>
    </lineage>
</organism>
<dbReference type="CDD" id="cd00761">
    <property type="entry name" value="Glyco_tranf_GTA_type"/>
    <property type="match status" value="1"/>
</dbReference>
<keyword evidence="3" id="KW-1185">Reference proteome</keyword>
<dbReference type="GO" id="GO:0016740">
    <property type="term" value="F:transferase activity"/>
    <property type="evidence" value="ECO:0007669"/>
    <property type="project" value="UniProtKB-KW"/>
</dbReference>
<reference evidence="2 3" key="1">
    <citation type="journal article" date="2012" name="J. Bacteriol.">
        <title>Twenty-one genome sequences from Pseudomonas species and 19 genome sequences from diverse bacteria isolated from the rhizosphere and endosphere of Populus deltoides.</title>
        <authorList>
            <person name="Brown S.D."/>
            <person name="Utturkar S.M."/>
            <person name="Klingeman D.M."/>
            <person name="Johnson C.M."/>
            <person name="Martin S.L."/>
            <person name="Land M.L."/>
            <person name="Lu T.Y."/>
            <person name="Schadt C.W."/>
            <person name="Doktycz M.J."/>
            <person name="Pelletier D.A."/>
        </authorList>
    </citation>
    <scope>NUCLEOTIDE SEQUENCE [LARGE SCALE GENOMIC DNA]</scope>
    <source>
        <strain evidence="2 3">CF314</strain>
    </source>
</reference>
<dbReference type="InterPro" id="IPR001173">
    <property type="entry name" value="Glyco_trans_2-like"/>
</dbReference>
<name>J2T9W4_9FLAO</name>
<accession>J2T9W4</accession>
<dbReference type="InterPro" id="IPR029044">
    <property type="entry name" value="Nucleotide-diphossugar_trans"/>
</dbReference>
<evidence type="ECO:0000313" key="3">
    <source>
        <dbReference type="Proteomes" id="UP000007509"/>
    </source>
</evidence>
<proteinExistence type="predicted"/>
<comment type="caution">
    <text evidence="2">The sequence shown here is derived from an EMBL/GenBank/DDBJ whole genome shotgun (WGS) entry which is preliminary data.</text>
</comment>
<dbReference type="PATRIC" id="fig|1144316.3.peg.813"/>
<dbReference type="Pfam" id="PF00535">
    <property type="entry name" value="Glycos_transf_2"/>
    <property type="match status" value="1"/>
</dbReference>
<dbReference type="RefSeq" id="WP_007840911.1">
    <property type="nucleotide sequence ID" value="NZ_AKJY01000012.1"/>
</dbReference>
<dbReference type="SUPFAM" id="SSF53448">
    <property type="entry name" value="Nucleotide-diphospho-sugar transferases"/>
    <property type="match status" value="1"/>
</dbReference>
<feature type="domain" description="Glycosyltransferase 2-like" evidence="1">
    <location>
        <begin position="6"/>
        <end position="123"/>
    </location>
</feature>